<evidence type="ECO:0000256" key="1">
    <source>
        <dbReference type="SAM" id="MobiDB-lite"/>
    </source>
</evidence>
<feature type="region of interest" description="Disordered" evidence="1">
    <location>
        <begin position="109"/>
        <end position="135"/>
    </location>
</feature>
<comment type="caution">
    <text evidence="2">The sequence shown here is derived from an EMBL/GenBank/DDBJ whole genome shotgun (WGS) entry which is preliminary data.</text>
</comment>
<proteinExistence type="predicted"/>
<organism evidence="2">
    <name type="scientific">bioreactor metagenome</name>
    <dbReference type="NCBI Taxonomy" id="1076179"/>
    <lineage>
        <taxon>unclassified sequences</taxon>
        <taxon>metagenomes</taxon>
        <taxon>ecological metagenomes</taxon>
    </lineage>
</organism>
<feature type="region of interest" description="Disordered" evidence="1">
    <location>
        <begin position="1"/>
        <end position="21"/>
    </location>
</feature>
<feature type="compositionally biased region" description="Polar residues" evidence="1">
    <location>
        <begin position="111"/>
        <end position="135"/>
    </location>
</feature>
<evidence type="ECO:0000313" key="2">
    <source>
        <dbReference type="EMBL" id="MPN12821.1"/>
    </source>
</evidence>
<gene>
    <name evidence="2" type="ORF">SDC9_160141</name>
</gene>
<sequence>MNPRGFQPGNRWPHRPRTRGQHQGVIADRAHSVVRAYRHRPGVRIKADDLVARADIQIERGPQRFGPLDEKPGRIGDLASDVVREPAVGEGHVIATIEHDDLCLFIEPAGTSRTGHSAGNTSDDNDPHQSTSFAG</sequence>
<reference evidence="2" key="1">
    <citation type="submission" date="2019-08" db="EMBL/GenBank/DDBJ databases">
        <authorList>
            <person name="Kucharzyk K."/>
            <person name="Murdoch R.W."/>
            <person name="Higgins S."/>
            <person name="Loffler F."/>
        </authorList>
    </citation>
    <scope>NUCLEOTIDE SEQUENCE</scope>
</reference>
<dbReference type="AlphaFoldDB" id="A0A645FEL4"/>
<accession>A0A645FEL4</accession>
<protein>
    <submittedName>
        <fullName evidence="2">Uncharacterized protein</fullName>
    </submittedName>
</protein>
<name>A0A645FEL4_9ZZZZ</name>
<dbReference type="EMBL" id="VSSQ01059242">
    <property type="protein sequence ID" value="MPN12821.1"/>
    <property type="molecule type" value="Genomic_DNA"/>
</dbReference>